<evidence type="ECO:0000256" key="1">
    <source>
        <dbReference type="SAM" id="MobiDB-lite"/>
    </source>
</evidence>
<feature type="compositionally biased region" description="Low complexity" evidence="1">
    <location>
        <begin position="19"/>
        <end position="34"/>
    </location>
</feature>
<dbReference type="Proteomes" id="UP000185511">
    <property type="component" value="Chromosome"/>
</dbReference>
<feature type="domain" description="DUF5753" evidence="2">
    <location>
        <begin position="119"/>
        <end position="293"/>
    </location>
</feature>
<dbReference type="KEGG" id="acad:UA74_06030"/>
<evidence type="ECO:0000259" key="2">
    <source>
        <dbReference type="Pfam" id="PF19054"/>
    </source>
</evidence>
<reference evidence="4" key="1">
    <citation type="submission" date="2016-06" db="EMBL/GenBank/DDBJ databases">
        <title>Complete genome sequence of Actinoalloteichus fjordicus DSM 46855 (=ADI127-17), type strain of the new species Actinoalloteichus fjordicus.</title>
        <authorList>
            <person name="Ruckert C."/>
            <person name="Nouioui I."/>
            <person name="Willmese J."/>
            <person name="van Wezel G."/>
            <person name="Klenk H.-P."/>
            <person name="Kalinowski J."/>
            <person name="Zotchev S.B."/>
        </authorList>
    </citation>
    <scope>NUCLEOTIDE SEQUENCE [LARGE SCALE GENOMIC DNA]</scope>
    <source>
        <strain evidence="4">ADI127-7</strain>
    </source>
</reference>
<proteinExistence type="predicted"/>
<dbReference type="AlphaFoldDB" id="A0AAC9PQN4"/>
<dbReference type="Pfam" id="PF19054">
    <property type="entry name" value="DUF5753"/>
    <property type="match status" value="1"/>
</dbReference>
<gene>
    <name evidence="3" type="ORF">UA74_06030</name>
</gene>
<feature type="region of interest" description="Disordered" evidence="1">
    <location>
        <begin position="1"/>
        <end position="67"/>
    </location>
</feature>
<protein>
    <recommendedName>
        <fullName evidence="2">DUF5753 domain-containing protein</fullName>
    </recommendedName>
</protein>
<accession>A0AAC9PQN4</accession>
<name>A0AAC9PQN4_9PSEU</name>
<sequence>MVGRPGSISGGGSAGGPGARRAAGTGSGDGSTTAEKVGAGGATPQVDGTRLGPEPVPPRHPSDDGVDPAAVEVWERHLATLPVRRSRQDALRARRRRGYERAALGWGLGTVPRQSVGPVSFESEAVRIVEIALVLAPVLLQTSAYARELFIADGVRQQQELDRRIALRIERQAVLTRETAPVQFEAFIDEPVLLRPVGGLRIMAEQLRHVVAMARRPNVRVRVVPSAAGGPVRLDGGLLILDFPLRSTVVHLEHGRLHGLLDRAEDTAVFSAILPVLAATALAPAESLALLTRLAEELEDRSS</sequence>
<dbReference type="InterPro" id="IPR043917">
    <property type="entry name" value="DUF5753"/>
</dbReference>
<organism evidence="3 4">
    <name type="scientific">Actinoalloteichus fjordicus</name>
    <dbReference type="NCBI Taxonomy" id="1612552"/>
    <lineage>
        <taxon>Bacteria</taxon>
        <taxon>Bacillati</taxon>
        <taxon>Actinomycetota</taxon>
        <taxon>Actinomycetes</taxon>
        <taxon>Pseudonocardiales</taxon>
        <taxon>Pseudonocardiaceae</taxon>
        <taxon>Actinoalloteichus</taxon>
    </lineage>
</organism>
<dbReference type="EMBL" id="CP016076">
    <property type="protein sequence ID" value="APU13280.1"/>
    <property type="molecule type" value="Genomic_DNA"/>
</dbReference>
<keyword evidence="4" id="KW-1185">Reference proteome</keyword>
<feature type="compositionally biased region" description="Gly residues" evidence="1">
    <location>
        <begin position="8"/>
        <end position="18"/>
    </location>
</feature>
<evidence type="ECO:0000313" key="4">
    <source>
        <dbReference type="Proteomes" id="UP000185511"/>
    </source>
</evidence>
<evidence type="ECO:0000313" key="3">
    <source>
        <dbReference type="EMBL" id="APU13280.1"/>
    </source>
</evidence>